<accession>A0ABX0BZG9</accession>
<evidence type="ECO:0000256" key="3">
    <source>
        <dbReference type="ARBA" id="ARBA00022741"/>
    </source>
</evidence>
<evidence type="ECO:0008006" key="7">
    <source>
        <dbReference type="Google" id="ProtNLM"/>
    </source>
</evidence>
<evidence type="ECO:0000313" key="5">
    <source>
        <dbReference type="EMBL" id="NEC59223.1"/>
    </source>
</evidence>
<evidence type="ECO:0000256" key="4">
    <source>
        <dbReference type="ARBA" id="ARBA00022840"/>
    </source>
</evidence>
<keyword evidence="1" id="KW-0963">Cytoplasm</keyword>
<dbReference type="Gene3D" id="3.90.190.20">
    <property type="entry name" value="Mur ligase, C-terminal domain"/>
    <property type="match status" value="1"/>
</dbReference>
<dbReference type="PANTHER" id="PTHR43692:SF1">
    <property type="entry name" value="UDP-N-ACETYLMURAMOYLALANINE--D-GLUTAMATE LIGASE"/>
    <property type="match status" value="1"/>
</dbReference>
<organism evidence="5 6">
    <name type="scientific">Amycolatopsis rubida</name>
    <dbReference type="NCBI Taxonomy" id="112413"/>
    <lineage>
        <taxon>Bacteria</taxon>
        <taxon>Bacillati</taxon>
        <taxon>Actinomycetota</taxon>
        <taxon>Actinomycetes</taxon>
        <taxon>Pseudonocardiales</taxon>
        <taxon>Pseudonocardiaceae</taxon>
        <taxon>Amycolatopsis</taxon>
    </lineage>
</organism>
<evidence type="ECO:0000256" key="1">
    <source>
        <dbReference type="ARBA" id="ARBA00022490"/>
    </source>
</evidence>
<dbReference type="SUPFAM" id="SSF53244">
    <property type="entry name" value="MurD-like peptide ligases, peptide-binding domain"/>
    <property type="match status" value="1"/>
</dbReference>
<reference evidence="5 6" key="1">
    <citation type="submission" date="2020-01" db="EMBL/GenBank/DDBJ databases">
        <title>Insect and environment-associated Actinomycetes.</title>
        <authorList>
            <person name="Currrie C."/>
            <person name="Chevrette M."/>
            <person name="Carlson C."/>
            <person name="Stubbendieck R."/>
            <person name="Wendt-Pienkowski E."/>
        </authorList>
    </citation>
    <scope>NUCLEOTIDE SEQUENCE [LARGE SCALE GENOMIC DNA]</scope>
    <source>
        <strain evidence="5 6">SID8386</strain>
    </source>
</reference>
<sequence>MAKARVTAEAEVPPPLPLAVLAALRPVAHRGEAVAEADGVWCFDDSKATNPHAALVAVEAHERVSRLAGGQVKGASLDAQIAERLC</sequence>
<dbReference type="RefSeq" id="WP_067588417.1">
    <property type="nucleotide sequence ID" value="NZ_JAAGNC010000138.1"/>
</dbReference>
<evidence type="ECO:0000256" key="2">
    <source>
        <dbReference type="ARBA" id="ARBA00022598"/>
    </source>
</evidence>
<dbReference type="InterPro" id="IPR036615">
    <property type="entry name" value="Mur_ligase_C_dom_sf"/>
</dbReference>
<keyword evidence="3" id="KW-0547">Nucleotide-binding</keyword>
<proteinExistence type="predicted"/>
<comment type="caution">
    <text evidence="5">The sequence shown here is derived from an EMBL/GenBank/DDBJ whole genome shotgun (WGS) entry which is preliminary data.</text>
</comment>
<evidence type="ECO:0000313" key="6">
    <source>
        <dbReference type="Proteomes" id="UP000470404"/>
    </source>
</evidence>
<name>A0ABX0BZG9_9PSEU</name>
<keyword evidence="4" id="KW-0067">ATP-binding</keyword>
<dbReference type="InterPro" id="IPR005762">
    <property type="entry name" value="MurD"/>
</dbReference>
<keyword evidence="2" id="KW-0436">Ligase</keyword>
<dbReference type="PANTHER" id="PTHR43692">
    <property type="entry name" value="UDP-N-ACETYLMURAMOYLALANINE--D-GLUTAMATE LIGASE"/>
    <property type="match status" value="1"/>
</dbReference>
<keyword evidence="6" id="KW-1185">Reference proteome</keyword>
<dbReference type="Proteomes" id="UP000470404">
    <property type="component" value="Unassembled WGS sequence"/>
</dbReference>
<dbReference type="EMBL" id="JAAGNC010000138">
    <property type="protein sequence ID" value="NEC59223.1"/>
    <property type="molecule type" value="Genomic_DNA"/>
</dbReference>
<protein>
    <recommendedName>
        <fullName evidence="7">UDP-N-acetylmuramoyl-L-alanine--D-glutamate ligase</fullName>
    </recommendedName>
</protein>
<gene>
    <name evidence="5" type="ORF">G3I59_27460</name>
</gene>